<dbReference type="Proteomes" id="UP001165079">
    <property type="component" value="Unassembled WGS sequence"/>
</dbReference>
<reference evidence="2" key="1">
    <citation type="submission" date="2023-03" db="EMBL/GenBank/DDBJ databases">
        <title>Actinorhabdospora filicis NBRC 111898.</title>
        <authorList>
            <person name="Ichikawa N."/>
            <person name="Sato H."/>
            <person name="Tonouchi N."/>
        </authorList>
    </citation>
    <scope>NUCLEOTIDE SEQUENCE</scope>
    <source>
        <strain evidence="2">NBRC 111898</strain>
    </source>
</reference>
<dbReference type="CDD" id="cd02440">
    <property type="entry name" value="AdoMet_MTases"/>
    <property type="match status" value="1"/>
</dbReference>
<gene>
    <name evidence="2" type="ORF">Afil01_16570</name>
</gene>
<dbReference type="EMBL" id="BSTX01000001">
    <property type="protein sequence ID" value="GLZ76850.1"/>
    <property type="molecule type" value="Genomic_DNA"/>
</dbReference>
<keyword evidence="3" id="KW-1185">Reference proteome</keyword>
<dbReference type="InterPro" id="IPR029063">
    <property type="entry name" value="SAM-dependent_MTases_sf"/>
</dbReference>
<comment type="caution">
    <text evidence="2">The sequence shown here is derived from an EMBL/GenBank/DDBJ whole genome shotgun (WGS) entry which is preliminary data.</text>
</comment>
<evidence type="ECO:0000313" key="3">
    <source>
        <dbReference type="Proteomes" id="UP001165079"/>
    </source>
</evidence>
<evidence type="ECO:0000313" key="2">
    <source>
        <dbReference type="EMBL" id="GLZ76850.1"/>
    </source>
</evidence>
<accession>A0A9W6W9Q1</accession>
<dbReference type="Gene3D" id="3.40.50.150">
    <property type="entry name" value="Vaccinia Virus protein VP39"/>
    <property type="match status" value="1"/>
</dbReference>
<evidence type="ECO:0000259" key="1">
    <source>
        <dbReference type="Pfam" id="PF08241"/>
    </source>
</evidence>
<feature type="domain" description="Methyltransferase type 11" evidence="1">
    <location>
        <begin position="40"/>
        <end position="133"/>
    </location>
</feature>
<dbReference type="PANTHER" id="PTHR43591:SF24">
    <property type="entry name" value="2-METHOXY-6-POLYPRENYL-1,4-BENZOQUINOL METHYLASE, MITOCHONDRIAL"/>
    <property type="match status" value="1"/>
</dbReference>
<dbReference type="AlphaFoldDB" id="A0A9W6W9Q1"/>
<protein>
    <recommendedName>
        <fullName evidence="1">Methyltransferase type 11 domain-containing protein</fullName>
    </recommendedName>
</protein>
<dbReference type="Pfam" id="PF08241">
    <property type="entry name" value="Methyltransf_11"/>
    <property type="match status" value="1"/>
</dbReference>
<dbReference type="InterPro" id="IPR013216">
    <property type="entry name" value="Methyltransf_11"/>
</dbReference>
<dbReference type="SUPFAM" id="SSF53335">
    <property type="entry name" value="S-adenosyl-L-methionine-dependent methyltransferases"/>
    <property type="match status" value="1"/>
</dbReference>
<name>A0A9W6W9Q1_9ACTN</name>
<dbReference type="PANTHER" id="PTHR43591">
    <property type="entry name" value="METHYLTRANSFERASE"/>
    <property type="match status" value="1"/>
</dbReference>
<proteinExistence type="predicted"/>
<organism evidence="2 3">
    <name type="scientific">Actinorhabdospora filicis</name>
    <dbReference type="NCBI Taxonomy" id="1785913"/>
    <lineage>
        <taxon>Bacteria</taxon>
        <taxon>Bacillati</taxon>
        <taxon>Actinomycetota</taxon>
        <taxon>Actinomycetes</taxon>
        <taxon>Micromonosporales</taxon>
        <taxon>Micromonosporaceae</taxon>
        <taxon>Actinorhabdospora</taxon>
    </lineage>
</organism>
<sequence>MSATYTHGHHASVLRSHQWRTAENSAAYLLPHLTGTERLLDLGCGPGTITADLATRVASVVAVDAAADVLDQAREACAGVSNVEFQTADAYALPFSDASFDVVHAHQVLQHLGDPVAALREMRRVTRPGGLVAARDADYEVFTWFPASPELTQWLALVRAVHRGNGGDPDAGRKLLSWTRAAGFEDVTASGSTWVYADDEGRAWWGGMWADRILDSAVARQAVELGLATREELTEMSAAWREWAASPDGWFMVPHGEVLARA</sequence>
<dbReference type="GO" id="GO:0008757">
    <property type="term" value="F:S-adenosylmethionine-dependent methyltransferase activity"/>
    <property type="evidence" value="ECO:0007669"/>
    <property type="project" value="InterPro"/>
</dbReference>
<dbReference type="RefSeq" id="WP_285662003.1">
    <property type="nucleotide sequence ID" value="NZ_BSTX01000001.1"/>
</dbReference>